<name>A0AAU8MH77_9CAUD</name>
<protein>
    <submittedName>
        <fullName evidence="1">Uncharacterized protein</fullName>
    </submittedName>
</protein>
<proteinExistence type="predicted"/>
<sequence>MTEEKLALEAIEQWRRNNGVGTFNIPSPFDSLKPLLYLLPAIYNKSPTIKTVIVVSDFVDKDKIKDYLTSRGTNHDAIFDKLINIKSINIISNISNDDIIHLTNVGLLIIYNPTSFLYTHLALIENSHYKLVIFTKRINDDAINNFYSVCPKLGNYNQDKADEIRASRPVKEWLVTLTIPDNSELKKLIDYYNKEISTGLAIFGDFNTIKAARLGDSGTNCSSMTICDAIARQNGWNEHLDMSSQFNVDIDALYSPSALKERASNIYNIIRERSIKLASANEKLEVIATIIDNYKDKNILIINKYPDFAVSVTEFLNCAGIKCMNYHDKVDNIPAFDDNGNTILIKSGVNKGKPKMLGATSQKKLAQNLMNKGKLHVISANSMPDKSLQVHIDVVIITSPLCETIESYLYRLSKVKFSDEIILHTLYYKGTIEERKLQDRKIPTTHNILNEDEIEVKTENNYDYCIVD</sequence>
<dbReference type="SUPFAM" id="SSF52540">
    <property type="entry name" value="P-loop containing nucleoside triphosphate hydrolases"/>
    <property type="match status" value="1"/>
</dbReference>
<organism evidence="1">
    <name type="scientific">Geladintestivirus 3</name>
    <dbReference type="NCBI Taxonomy" id="3233135"/>
    <lineage>
        <taxon>Viruses</taxon>
        <taxon>Duplodnaviria</taxon>
        <taxon>Heunggongvirae</taxon>
        <taxon>Uroviricota</taxon>
        <taxon>Caudoviricetes</taxon>
        <taxon>Crassvirales</taxon>
    </lineage>
</organism>
<reference evidence="1" key="1">
    <citation type="submission" date="2024-06" db="EMBL/GenBank/DDBJ databases">
        <title>Intestivirid acquisition increases across infancy in a wild primate population.</title>
        <authorList>
            <person name="Schneider-Creas I.A."/>
            <person name="Moya I.L."/>
            <person name="Chiou K.L."/>
            <person name="Baniel A."/>
            <person name="Azanaw Haile A."/>
            <person name="Kebede F."/>
            <person name="Abebe B."/>
            <person name="Snyder-Mackler N."/>
            <person name="Varsani A."/>
        </authorList>
    </citation>
    <scope>NUCLEOTIDE SEQUENCE</scope>
    <source>
        <strain evidence="1">Int_RNL_2017_0019_DDA</strain>
    </source>
</reference>
<evidence type="ECO:0000313" key="1">
    <source>
        <dbReference type="EMBL" id="XCN99901.1"/>
    </source>
</evidence>
<accession>A0AAU8MH77</accession>
<dbReference type="EMBL" id="PP965493">
    <property type="protein sequence ID" value="XCN99901.1"/>
    <property type="molecule type" value="Genomic_DNA"/>
</dbReference>
<dbReference type="InterPro" id="IPR027417">
    <property type="entry name" value="P-loop_NTPase"/>
</dbReference>